<sequence length="47" mass="5172">MLQNPGLSLTLTVAALLSEVLPDAVNLRSPLKAHPNQQIKTKHYNVH</sequence>
<dbReference type="AlphaFoldDB" id="A0A2K8SKC5"/>
<organism evidence="1 2">
    <name type="scientific">Nostoc flagelliforme CCNUN1</name>
    <dbReference type="NCBI Taxonomy" id="2038116"/>
    <lineage>
        <taxon>Bacteria</taxon>
        <taxon>Bacillati</taxon>
        <taxon>Cyanobacteriota</taxon>
        <taxon>Cyanophyceae</taxon>
        <taxon>Nostocales</taxon>
        <taxon>Nostocaceae</taxon>
        <taxon>Nostoc</taxon>
    </lineage>
</organism>
<dbReference type="Proteomes" id="UP000232003">
    <property type="component" value="Chromosome"/>
</dbReference>
<dbReference type="KEGG" id="nfl:COO91_01161"/>
<reference evidence="1 2" key="1">
    <citation type="submission" date="2017-11" db="EMBL/GenBank/DDBJ databases">
        <title>Complete genome of a free-living desiccation-tolerant cyanobacterium and its photosynthetic adaptation to extreme terrestrial habitat.</title>
        <authorList>
            <person name="Shang J."/>
        </authorList>
    </citation>
    <scope>NUCLEOTIDE SEQUENCE [LARGE SCALE GENOMIC DNA]</scope>
    <source>
        <strain evidence="1 2">CCNUN1</strain>
    </source>
</reference>
<keyword evidence="2" id="KW-1185">Reference proteome</keyword>
<accession>A0A2K8SKC5</accession>
<protein>
    <submittedName>
        <fullName evidence="1">Uncharacterized protein</fullName>
    </submittedName>
</protein>
<evidence type="ECO:0000313" key="2">
    <source>
        <dbReference type="Proteomes" id="UP000232003"/>
    </source>
</evidence>
<evidence type="ECO:0000313" key="1">
    <source>
        <dbReference type="EMBL" id="AUB35285.1"/>
    </source>
</evidence>
<proteinExistence type="predicted"/>
<gene>
    <name evidence="1" type="ORF">COO91_01161</name>
</gene>
<name>A0A2K8SKC5_9NOSO</name>
<dbReference type="EMBL" id="CP024785">
    <property type="protein sequence ID" value="AUB35285.1"/>
    <property type="molecule type" value="Genomic_DNA"/>
</dbReference>